<dbReference type="InterPro" id="IPR003593">
    <property type="entry name" value="AAA+_ATPase"/>
</dbReference>
<dbReference type="GO" id="GO:0008270">
    <property type="term" value="F:zinc ion binding"/>
    <property type="evidence" value="ECO:0007669"/>
    <property type="project" value="TreeGrafter"/>
</dbReference>
<dbReference type="GeneID" id="25733477"/>
<organism evidence="11 12">
    <name type="scientific">Monoraphidium neglectum</name>
    <dbReference type="NCBI Taxonomy" id="145388"/>
    <lineage>
        <taxon>Eukaryota</taxon>
        <taxon>Viridiplantae</taxon>
        <taxon>Chlorophyta</taxon>
        <taxon>core chlorophytes</taxon>
        <taxon>Chlorophyceae</taxon>
        <taxon>CS clade</taxon>
        <taxon>Sphaeropleales</taxon>
        <taxon>Selenastraceae</taxon>
        <taxon>Monoraphidium</taxon>
    </lineage>
</organism>
<name>A0A0D2IW80_9CHLO</name>
<evidence type="ECO:0000259" key="10">
    <source>
        <dbReference type="SMART" id="SM00382"/>
    </source>
</evidence>
<evidence type="ECO:0000256" key="5">
    <source>
        <dbReference type="ARBA" id="ARBA00022840"/>
    </source>
</evidence>
<dbReference type="InterPro" id="IPR003959">
    <property type="entry name" value="ATPase_AAA_core"/>
</dbReference>
<dbReference type="GO" id="GO:0005743">
    <property type="term" value="C:mitochondrial inner membrane"/>
    <property type="evidence" value="ECO:0007669"/>
    <property type="project" value="UniProtKB-SubCell"/>
</dbReference>
<keyword evidence="7" id="KW-0496">Mitochondrion</keyword>
<dbReference type="SUPFAM" id="SSF52540">
    <property type="entry name" value="P-loop containing nucleoside triphosphate hydrolases"/>
    <property type="match status" value="1"/>
</dbReference>
<accession>A0A0D2IW80</accession>
<evidence type="ECO:0000256" key="1">
    <source>
        <dbReference type="ARBA" id="ARBA00004273"/>
    </source>
</evidence>
<dbReference type="GO" id="GO:0042645">
    <property type="term" value="C:mitochondrial nucleoid"/>
    <property type="evidence" value="ECO:0007669"/>
    <property type="project" value="UniProtKB-SubCell"/>
</dbReference>
<keyword evidence="5" id="KW-0067">ATP-binding</keyword>
<dbReference type="PANTHER" id="PTHR23075">
    <property type="entry name" value="PUTATIVE ATP-ASE"/>
    <property type="match status" value="1"/>
</dbReference>
<proteinExistence type="predicted"/>
<keyword evidence="4" id="KW-0999">Mitochondrion inner membrane</keyword>
<dbReference type="GO" id="GO:0016887">
    <property type="term" value="F:ATP hydrolysis activity"/>
    <property type="evidence" value="ECO:0007669"/>
    <property type="project" value="InterPro"/>
</dbReference>
<dbReference type="InterPro" id="IPR021911">
    <property type="entry name" value="ATAD3_N"/>
</dbReference>
<keyword evidence="6" id="KW-0175">Coiled coil</keyword>
<dbReference type="Pfam" id="PF00004">
    <property type="entry name" value="AAA"/>
    <property type="match status" value="1"/>
</dbReference>
<gene>
    <name evidence="11" type="ORF">MNEG_15781</name>
</gene>
<keyword evidence="3" id="KW-0547">Nucleotide-binding</keyword>
<feature type="domain" description="AAA+ ATPase" evidence="10">
    <location>
        <begin position="113"/>
        <end position="225"/>
    </location>
</feature>
<comment type="subcellular location">
    <subcellularLocation>
        <location evidence="1">Mitochondrion inner membrane</location>
    </subcellularLocation>
    <subcellularLocation>
        <location evidence="2">Mitochondrion matrix</location>
        <location evidence="2">Mitochondrion nucleoid</location>
    </subcellularLocation>
</comment>
<evidence type="ECO:0000256" key="7">
    <source>
        <dbReference type="ARBA" id="ARBA00023128"/>
    </source>
</evidence>
<protein>
    <recommendedName>
        <fullName evidence="10">AAA+ ATPase domain-containing protein</fullName>
    </recommendedName>
</protein>
<dbReference type="AlphaFoldDB" id="A0A0D2IW80"/>
<dbReference type="PANTHER" id="PTHR23075:SF0">
    <property type="entry name" value="ATPASE FAMILY AAA DOMAIN-CONTAINING PROTEIN 3"/>
    <property type="match status" value="1"/>
</dbReference>
<dbReference type="Proteomes" id="UP000054498">
    <property type="component" value="Unassembled WGS sequence"/>
</dbReference>
<reference evidence="11 12" key="1">
    <citation type="journal article" date="2013" name="BMC Genomics">
        <title>Reconstruction of the lipid metabolism for the microalga Monoraphidium neglectum from its genome sequence reveals characteristics suitable for biofuel production.</title>
        <authorList>
            <person name="Bogen C."/>
            <person name="Al-Dilaimi A."/>
            <person name="Albersmeier A."/>
            <person name="Wichmann J."/>
            <person name="Grundmann M."/>
            <person name="Rupp O."/>
            <person name="Lauersen K.J."/>
            <person name="Blifernez-Klassen O."/>
            <person name="Kalinowski J."/>
            <person name="Goesmann A."/>
            <person name="Mussgnug J.H."/>
            <person name="Kruse O."/>
        </authorList>
    </citation>
    <scope>NUCLEOTIDE SEQUENCE [LARGE SCALE GENOMIC DNA]</scope>
    <source>
        <strain evidence="11 12">SAG 48.87</strain>
    </source>
</reference>
<dbReference type="InterPro" id="IPR027417">
    <property type="entry name" value="P-loop_NTPase"/>
</dbReference>
<dbReference type="GO" id="GO:0005524">
    <property type="term" value="F:ATP binding"/>
    <property type="evidence" value="ECO:0007669"/>
    <property type="project" value="UniProtKB-KW"/>
</dbReference>
<dbReference type="EMBL" id="KK105882">
    <property type="protein sequence ID" value="KIY92182.1"/>
    <property type="molecule type" value="Genomic_DNA"/>
</dbReference>
<dbReference type="Pfam" id="PF12037">
    <property type="entry name" value="ATAD3_N"/>
    <property type="match status" value="1"/>
</dbReference>
<dbReference type="SMART" id="SM00382">
    <property type="entry name" value="AAA"/>
    <property type="match status" value="1"/>
</dbReference>
<evidence type="ECO:0000313" key="12">
    <source>
        <dbReference type="Proteomes" id="UP000054498"/>
    </source>
</evidence>
<sequence length="226" mass="24081">MAHLGAAALDLLTDRDKLLMLVAGGSALALGVYGAREGARVAGRAAERWLGTPKLVRETSRWSLTGRGLTAPRVKSSDAVKKDFSDIILPEGLHNQVRSLAATAANTKRHGAPFRHMLFYGPPGTGKTLVAKRLARTSGLDYAILSGGDIAPLEGGAVTQLHSTFDWAEKSRKGLLLFIDEADAFLGRRSDAMSEGLRGALNALLYRTGDQSRDFMVVLATNRPGG</sequence>
<keyword evidence="8" id="KW-0472">Membrane</keyword>
<evidence type="ECO:0000256" key="2">
    <source>
        <dbReference type="ARBA" id="ARBA00004436"/>
    </source>
</evidence>
<dbReference type="GO" id="GO:0007005">
    <property type="term" value="P:mitochondrion organization"/>
    <property type="evidence" value="ECO:0007669"/>
    <property type="project" value="TreeGrafter"/>
</dbReference>
<dbReference type="KEGG" id="mng:MNEG_15781"/>
<evidence type="ECO:0000256" key="6">
    <source>
        <dbReference type="ARBA" id="ARBA00023054"/>
    </source>
</evidence>
<dbReference type="Gene3D" id="3.40.50.300">
    <property type="entry name" value="P-loop containing nucleotide triphosphate hydrolases"/>
    <property type="match status" value="1"/>
</dbReference>
<keyword evidence="12" id="KW-1185">Reference proteome</keyword>
<evidence type="ECO:0000313" key="11">
    <source>
        <dbReference type="EMBL" id="KIY92182.1"/>
    </source>
</evidence>
<evidence type="ECO:0000256" key="4">
    <source>
        <dbReference type="ARBA" id="ARBA00022792"/>
    </source>
</evidence>
<dbReference type="RefSeq" id="XP_013891202.1">
    <property type="nucleotide sequence ID" value="XM_014035748.1"/>
</dbReference>
<dbReference type="STRING" id="145388.A0A0D2IW80"/>
<evidence type="ECO:0000256" key="8">
    <source>
        <dbReference type="ARBA" id="ARBA00023136"/>
    </source>
</evidence>
<evidence type="ECO:0000256" key="9">
    <source>
        <dbReference type="ARBA" id="ARBA00023271"/>
    </source>
</evidence>
<keyword evidence="9" id="KW-1135">Mitochondrion nucleoid</keyword>
<evidence type="ECO:0000256" key="3">
    <source>
        <dbReference type="ARBA" id="ARBA00022741"/>
    </source>
</evidence>
<dbReference type="OrthoDB" id="199596at2759"/>